<keyword evidence="13" id="KW-1185">Reference proteome</keyword>
<evidence type="ECO:0000259" key="11">
    <source>
        <dbReference type="Pfam" id="PF21088"/>
    </source>
</evidence>
<dbReference type="Pfam" id="PF00924">
    <property type="entry name" value="MS_channel_2nd"/>
    <property type="match status" value="1"/>
</dbReference>
<dbReference type="InterPro" id="IPR011066">
    <property type="entry name" value="MscS_channel_C_sf"/>
</dbReference>
<dbReference type="Gene3D" id="3.30.70.100">
    <property type="match status" value="1"/>
</dbReference>
<evidence type="ECO:0000313" key="13">
    <source>
        <dbReference type="Proteomes" id="UP000516404"/>
    </source>
</evidence>
<sequence length="291" mass="31060">MQIAIKHITNSIDRGTRARVIPASSKSYGGRWTQDIKTANARQAQRAKTVGSVLRSVASIVIWAVAIVMIIADLGFNIAPVLASAGVVGVALSFGAQSLVKDYLTGIFIVAEDQLGIGDWVDVGEASGEVEAVSLRTTQIRDTNGTLWHVRNGEILRVGNSSQGWARTNIDMPVPYDADIEHVNSVLMDAAKEAIATDAIRDHVVSEPEIWGVEKVSGEALTIRLSVKTAPSEQWAVARVLRLALKQALDNNGYHIPLINQSVVRSAPDHTASQQAGATSIIPQDTGATEG</sequence>
<dbReference type="EMBL" id="CP061539">
    <property type="protein sequence ID" value="QNV38826.1"/>
    <property type="molecule type" value="Genomic_DNA"/>
</dbReference>
<feature type="transmembrane region" description="Helical" evidence="8">
    <location>
        <begin position="52"/>
        <end position="72"/>
    </location>
</feature>
<dbReference type="AlphaFoldDB" id="A0A7H2BGN0"/>
<dbReference type="Pfam" id="PF21088">
    <property type="entry name" value="MS_channel_1st"/>
    <property type="match status" value="1"/>
</dbReference>
<dbReference type="GO" id="GO:0005886">
    <property type="term" value="C:plasma membrane"/>
    <property type="evidence" value="ECO:0007669"/>
    <property type="project" value="UniProtKB-SubCell"/>
</dbReference>
<gene>
    <name evidence="12" type="ORF">IDM49_03645</name>
</gene>
<dbReference type="SUPFAM" id="SSF82689">
    <property type="entry name" value="Mechanosensitive channel protein MscS (YggB), C-terminal domain"/>
    <property type="match status" value="1"/>
</dbReference>
<dbReference type="InterPro" id="IPR010920">
    <property type="entry name" value="LSM_dom_sf"/>
</dbReference>
<keyword evidence="4 8" id="KW-0812">Transmembrane</keyword>
<feature type="domain" description="Mechanosensitive ion channel transmembrane helices 2/3" evidence="11">
    <location>
        <begin position="58"/>
        <end position="97"/>
    </location>
</feature>
<accession>A0A7H2BGN0</accession>
<evidence type="ECO:0000256" key="4">
    <source>
        <dbReference type="ARBA" id="ARBA00022692"/>
    </source>
</evidence>
<keyword evidence="5 8" id="KW-1133">Transmembrane helix</keyword>
<keyword evidence="3" id="KW-1003">Cell membrane</keyword>
<dbReference type="SUPFAM" id="SSF50182">
    <property type="entry name" value="Sm-like ribonucleoproteins"/>
    <property type="match status" value="1"/>
</dbReference>
<reference evidence="12 13" key="1">
    <citation type="submission" date="2020-09" db="EMBL/GenBank/DDBJ databases">
        <title>Investigation of environmental microbes.</title>
        <authorList>
            <person name="Ou Y."/>
            <person name="Kang Q."/>
        </authorList>
    </citation>
    <scope>NUCLEOTIDE SEQUENCE [LARGE SCALE GENOMIC DNA]</scope>
    <source>
        <strain evidence="12 13">KJZ-14</strain>
    </source>
</reference>
<protein>
    <submittedName>
        <fullName evidence="12">Mechanosensitive ion channel family protein</fullName>
    </submittedName>
</protein>
<feature type="compositionally biased region" description="Polar residues" evidence="7">
    <location>
        <begin position="271"/>
        <end position="291"/>
    </location>
</feature>
<evidence type="ECO:0000259" key="9">
    <source>
        <dbReference type="Pfam" id="PF00924"/>
    </source>
</evidence>
<dbReference type="InterPro" id="IPR049142">
    <property type="entry name" value="MS_channel_1st"/>
</dbReference>
<feature type="transmembrane region" description="Helical" evidence="8">
    <location>
        <begin position="78"/>
        <end position="96"/>
    </location>
</feature>
<evidence type="ECO:0000256" key="1">
    <source>
        <dbReference type="ARBA" id="ARBA00004651"/>
    </source>
</evidence>
<dbReference type="KEGG" id="rter:IDM49_03645"/>
<dbReference type="Proteomes" id="UP000516404">
    <property type="component" value="Chromosome"/>
</dbReference>
<evidence type="ECO:0000256" key="8">
    <source>
        <dbReference type="SAM" id="Phobius"/>
    </source>
</evidence>
<name>A0A7H2BGN0_9MICC</name>
<dbReference type="InterPro" id="IPR011014">
    <property type="entry name" value="MscS_channel_TM-2"/>
</dbReference>
<dbReference type="PANTHER" id="PTHR30460:SF0">
    <property type="entry name" value="MODERATE CONDUCTANCE MECHANOSENSITIVE CHANNEL YBIO"/>
    <property type="match status" value="1"/>
</dbReference>
<dbReference type="Gene3D" id="1.10.287.1260">
    <property type="match status" value="1"/>
</dbReference>
<dbReference type="InterPro" id="IPR006685">
    <property type="entry name" value="MscS_channel_2nd"/>
</dbReference>
<feature type="region of interest" description="Disordered" evidence="7">
    <location>
        <begin position="269"/>
        <end position="291"/>
    </location>
</feature>
<feature type="domain" description="Mechanosensitive ion channel MscS" evidence="9">
    <location>
        <begin position="99"/>
        <end position="161"/>
    </location>
</feature>
<dbReference type="SUPFAM" id="SSF82861">
    <property type="entry name" value="Mechanosensitive channel protein MscS (YggB), transmembrane region"/>
    <property type="match status" value="1"/>
</dbReference>
<evidence type="ECO:0000259" key="10">
    <source>
        <dbReference type="Pfam" id="PF21082"/>
    </source>
</evidence>
<dbReference type="InterPro" id="IPR045276">
    <property type="entry name" value="YbiO_bact"/>
</dbReference>
<dbReference type="Gene3D" id="2.30.30.60">
    <property type="match status" value="1"/>
</dbReference>
<evidence type="ECO:0000256" key="5">
    <source>
        <dbReference type="ARBA" id="ARBA00022989"/>
    </source>
</evidence>
<dbReference type="FunFam" id="2.30.30.60:FF:000001">
    <property type="entry name" value="MscS Mechanosensitive ion channel"/>
    <property type="match status" value="1"/>
</dbReference>
<feature type="domain" description="Mechanosensitive ion channel MscS C-terminal" evidence="10">
    <location>
        <begin position="170"/>
        <end position="256"/>
    </location>
</feature>
<dbReference type="Pfam" id="PF21082">
    <property type="entry name" value="MS_channel_3rd"/>
    <property type="match status" value="1"/>
</dbReference>
<comment type="subcellular location">
    <subcellularLocation>
        <location evidence="1">Cell membrane</location>
        <topology evidence="1">Multi-pass membrane protein</topology>
    </subcellularLocation>
</comment>
<dbReference type="GO" id="GO:0008381">
    <property type="term" value="F:mechanosensitive monoatomic ion channel activity"/>
    <property type="evidence" value="ECO:0007669"/>
    <property type="project" value="InterPro"/>
</dbReference>
<evidence type="ECO:0000256" key="2">
    <source>
        <dbReference type="ARBA" id="ARBA00008017"/>
    </source>
</evidence>
<proteinExistence type="inferred from homology"/>
<organism evidence="12 13">
    <name type="scientific">Rothia terrae</name>
    <dbReference type="NCBI Taxonomy" id="396015"/>
    <lineage>
        <taxon>Bacteria</taxon>
        <taxon>Bacillati</taxon>
        <taxon>Actinomycetota</taxon>
        <taxon>Actinomycetes</taxon>
        <taxon>Micrococcales</taxon>
        <taxon>Micrococcaceae</taxon>
        <taxon>Rothia</taxon>
    </lineage>
</organism>
<dbReference type="InterPro" id="IPR049278">
    <property type="entry name" value="MS_channel_C"/>
</dbReference>
<dbReference type="PANTHER" id="PTHR30460">
    <property type="entry name" value="MODERATE CONDUCTANCE MECHANOSENSITIVE CHANNEL YBIO"/>
    <property type="match status" value="1"/>
</dbReference>
<evidence type="ECO:0000256" key="3">
    <source>
        <dbReference type="ARBA" id="ARBA00022475"/>
    </source>
</evidence>
<evidence type="ECO:0000256" key="7">
    <source>
        <dbReference type="SAM" id="MobiDB-lite"/>
    </source>
</evidence>
<evidence type="ECO:0000313" key="12">
    <source>
        <dbReference type="EMBL" id="QNV38826.1"/>
    </source>
</evidence>
<dbReference type="InterPro" id="IPR023408">
    <property type="entry name" value="MscS_beta-dom_sf"/>
</dbReference>
<comment type="similarity">
    <text evidence="2">Belongs to the MscS (TC 1.A.23) family.</text>
</comment>
<keyword evidence="6 8" id="KW-0472">Membrane</keyword>
<evidence type="ECO:0000256" key="6">
    <source>
        <dbReference type="ARBA" id="ARBA00023136"/>
    </source>
</evidence>